<keyword evidence="2" id="KW-1185">Reference proteome</keyword>
<feature type="non-terminal residue" evidence="1">
    <location>
        <position position="1"/>
    </location>
</feature>
<accession>A0A8S0YTL7</accession>
<name>A0A8S0YTL7_ARCPL</name>
<evidence type="ECO:0000313" key="1">
    <source>
        <dbReference type="EMBL" id="CAB3222860.1"/>
    </source>
</evidence>
<dbReference type="AlphaFoldDB" id="A0A8S0YTL7"/>
<organism evidence="1 2">
    <name type="scientific">Arctia plantaginis</name>
    <name type="common">Wood tiger moth</name>
    <name type="synonym">Phalaena plantaginis</name>
    <dbReference type="NCBI Taxonomy" id="874455"/>
    <lineage>
        <taxon>Eukaryota</taxon>
        <taxon>Metazoa</taxon>
        <taxon>Ecdysozoa</taxon>
        <taxon>Arthropoda</taxon>
        <taxon>Hexapoda</taxon>
        <taxon>Insecta</taxon>
        <taxon>Pterygota</taxon>
        <taxon>Neoptera</taxon>
        <taxon>Endopterygota</taxon>
        <taxon>Lepidoptera</taxon>
        <taxon>Glossata</taxon>
        <taxon>Ditrysia</taxon>
        <taxon>Noctuoidea</taxon>
        <taxon>Erebidae</taxon>
        <taxon>Arctiinae</taxon>
        <taxon>Arctia</taxon>
    </lineage>
</organism>
<dbReference type="EMBL" id="CADEBC010000107">
    <property type="protein sequence ID" value="CAB3222860.1"/>
    <property type="molecule type" value="Genomic_DNA"/>
</dbReference>
<protein>
    <submittedName>
        <fullName evidence="1">Uncharacterized protein</fullName>
    </submittedName>
</protein>
<reference evidence="1 2" key="1">
    <citation type="submission" date="2020-04" db="EMBL/GenBank/DDBJ databases">
        <authorList>
            <person name="Wallbank WR R."/>
            <person name="Pardo Diaz C."/>
            <person name="Kozak K."/>
            <person name="Martin S."/>
            <person name="Jiggins C."/>
            <person name="Moest M."/>
            <person name="Warren A I."/>
            <person name="Byers J.R.P. K."/>
            <person name="Montejo-Kovacevich G."/>
            <person name="Yen C E."/>
        </authorList>
    </citation>
    <scope>NUCLEOTIDE SEQUENCE [LARGE SCALE GENOMIC DNA]</scope>
</reference>
<comment type="caution">
    <text evidence="1">The sequence shown here is derived from an EMBL/GenBank/DDBJ whole genome shotgun (WGS) entry which is preliminary data.</text>
</comment>
<evidence type="ECO:0000313" key="2">
    <source>
        <dbReference type="Proteomes" id="UP000494106"/>
    </source>
</evidence>
<dbReference type="Proteomes" id="UP000494106">
    <property type="component" value="Unassembled WGS sequence"/>
</dbReference>
<dbReference type="OrthoDB" id="7328527at2759"/>
<gene>
    <name evidence="1" type="ORF">APLA_LOCUS1314</name>
</gene>
<proteinExistence type="predicted"/>
<sequence length="119" mass="13067">RYDGVSQYPGQLGFIFLAKYCKSIQLLCGCSAITVAALIRRAGDNNWSWRTVAWRPSKSAHAPSQSATKTIVLNTWVALARRPSLRRIVMAPGAHSASNDGGQRKALHGLWQPVCSLFQ</sequence>